<reference evidence="4 5" key="1">
    <citation type="journal article" date="2016" name="Nat. Commun.">
        <title>Thousands of microbial genomes shed light on interconnected biogeochemical processes in an aquifer system.</title>
        <authorList>
            <person name="Anantharaman K."/>
            <person name="Brown C.T."/>
            <person name="Hug L.A."/>
            <person name="Sharon I."/>
            <person name="Castelle C.J."/>
            <person name="Probst A.J."/>
            <person name="Thomas B.C."/>
            <person name="Singh A."/>
            <person name="Wilkins M.J."/>
            <person name="Karaoz U."/>
            <person name="Brodie E.L."/>
            <person name="Williams K.H."/>
            <person name="Hubbard S.S."/>
            <person name="Banfield J.F."/>
        </authorList>
    </citation>
    <scope>NUCLEOTIDE SEQUENCE [LARGE SCALE GENOMIC DNA]</scope>
    <source>
        <strain evidence="5">RIFCSPLOWO2_12_FULL_64_10</strain>
    </source>
</reference>
<dbReference type="NCBIfam" id="TIGR01981">
    <property type="entry name" value="sufD"/>
    <property type="match status" value="1"/>
</dbReference>
<proteinExistence type="inferred from homology"/>
<dbReference type="SUPFAM" id="SSF101960">
    <property type="entry name" value="Stabilizer of iron transporter SufD"/>
    <property type="match status" value="1"/>
</dbReference>
<evidence type="ECO:0000259" key="3">
    <source>
        <dbReference type="Pfam" id="PF19295"/>
    </source>
</evidence>
<dbReference type="InterPro" id="IPR055346">
    <property type="entry name" value="Fe-S_cluster_assembly_SufBD"/>
</dbReference>
<evidence type="ECO:0000313" key="4">
    <source>
        <dbReference type="EMBL" id="OGG48105.1"/>
    </source>
</evidence>
<sequence>MQQTVDQKDRYLSAFEGFERRLNGKSASPLHTVRRAAIARFAELGFPTTRDEAWRTTSVAPITKVAFRPATGYDPQGLTAGRLAPFLFEGLACSQLVFVNGYYSPELSSLRALPEGAQAGSLAAILASDPEAVTPHLARHARYQDHAFAALNTAFIQDGAFVRIPKGAVLEDPIHLLFVSTARGEAIASHPRSLIVAEADSRATVIESYVGPDQGVSFTNGVTEVVAGENAVVDHYKVQREAREAFHVATFHAHQGRGSKLSTQSISLGGGLVRNDVVVALDGEDAEAALNGFYLADGRQHVDNHTWIEHVQPYCTSRELYKGILDGESKGVFRGRIFVHPMAHGAGRGQLLVDAIQSNPNLLLSDRAEISTRPQLEIYADDVRCTHGATVGQLDENAIFYLRSRGIGLEEARQVLIKAFADEVLNLIQVEPVRAQLERLVSQKLEAGRRARGAR</sequence>
<dbReference type="InterPro" id="IPR037284">
    <property type="entry name" value="SUF_FeS_clus_asmbl_SufBD_sf"/>
</dbReference>
<accession>A0A1F6CFY8</accession>
<dbReference type="PANTHER" id="PTHR43575">
    <property type="entry name" value="PROTEIN ABCI7, CHLOROPLASTIC"/>
    <property type="match status" value="1"/>
</dbReference>
<dbReference type="Proteomes" id="UP000178606">
    <property type="component" value="Unassembled WGS sequence"/>
</dbReference>
<evidence type="ECO:0000259" key="2">
    <source>
        <dbReference type="Pfam" id="PF01458"/>
    </source>
</evidence>
<dbReference type="AlphaFoldDB" id="A0A1F6CFY8"/>
<comment type="caution">
    <text evidence="4">The sequence shown here is derived from an EMBL/GenBank/DDBJ whole genome shotgun (WGS) entry which is preliminary data.</text>
</comment>
<name>A0A1F6CFY8_HANXR</name>
<comment type="similarity">
    <text evidence="1">Belongs to the iron-sulfur cluster assembly SufBD family.</text>
</comment>
<feature type="domain" description="SUF system FeS cluster assembly SufBD core" evidence="2">
    <location>
        <begin position="184"/>
        <end position="420"/>
    </location>
</feature>
<dbReference type="Pfam" id="PF19295">
    <property type="entry name" value="SufBD_N"/>
    <property type="match status" value="1"/>
</dbReference>
<protein>
    <submittedName>
        <fullName evidence="4">Fe-S cluster assembly protein SufD</fullName>
    </submittedName>
</protein>
<dbReference type="GO" id="GO:0016226">
    <property type="term" value="P:iron-sulfur cluster assembly"/>
    <property type="evidence" value="ECO:0007669"/>
    <property type="project" value="InterPro"/>
</dbReference>
<gene>
    <name evidence="4" type="ORF">A3F84_23080</name>
</gene>
<evidence type="ECO:0000313" key="5">
    <source>
        <dbReference type="Proteomes" id="UP000178606"/>
    </source>
</evidence>
<dbReference type="InterPro" id="IPR011542">
    <property type="entry name" value="SUF_FeS_clus_asmbl_SufD"/>
</dbReference>
<dbReference type="Pfam" id="PF01458">
    <property type="entry name" value="SUFBD_core"/>
    <property type="match status" value="1"/>
</dbReference>
<dbReference type="EMBL" id="MFKF01000256">
    <property type="protein sequence ID" value="OGG48105.1"/>
    <property type="molecule type" value="Genomic_DNA"/>
</dbReference>
<dbReference type="InterPro" id="IPR045595">
    <property type="entry name" value="SufBD_N"/>
</dbReference>
<feature type="domain" description="SUF system FeS cluster assembly SufBD N-terminal" evidence="3">
    <location>
        <begin position="7"/>
        <end position="175"/>
    </location>
</feature>
<dbReference type="PANTHER" id="PTHR43575:SF1">
    <property type="entry name" value="PROTEIN ABCI7, CHLOROPLASTIC"/>
    <property type="match status" value="1"/>
</dbReference>
<evidence type="ECO:0000256" key="1">
    <source>
        <dbReference type="ARBA" id="ARBA00043967"/>
    </source>
</evidence>
<organism evidence="4 5">
    <name type="scientific">Handelsmanbacteria sp. (strain RIFCSPLOWO2_12_FULL_64_10)</name>
    <dbReference type="NCBI Taxonomy" id="1817868"/>
    <lineage>
        <taxon>Bacteria</taxon>
        <taxon>Candidatus Handelsmaniibacteriota</taxon>
    </lineage>
</organism>
<dbReference type="InterPro" id="IPR000825">
    <property type="entry name" value="SUF_FeS_clus_asmbl_SufBD_core"/>
</dbReference>